<evidence type="ECO:0000313" key="2">
    <source>
        <dbReference type="EMBL" id="KAJ8969091.1"/>
    </source>
</evidence>
<accession>A0ABQ9IY99</accession>
<feature type="region of interest" description="Disordered" evidence="1">
    <location>
        <begin position="1"/>
        <end position="23"/>
    </location>
</feature>
<dbReference type="EMBL" id="JAPWTJ010001871">
    <property type="protein sequence ID" value="KAJ8969091.1"/>
    <property type="molecule type" value="Genomic_DNA"/>
</dbReference>
<gene>
    <name evidence="2" type="ORF">NQ317_007345</name>
</gene>
<sequence>MDLRSGKQTREDSQSEEVSTMIQENEMIKMLKEIMERQEEKKTREDKKRQEEDRKHRKEDLQKLEESIKKLEENRKEDLQKFEENRRKDMNKVIEVLDTRLNIDEMIRNNKKTDKDIKDIVVKTIVIEEKGEKQKKDIRNIEISQNKKR</sequence>
<feature type="compositionally biased region" description="Basic and acidic residues" evidence="1">
    <location>
        <begin position="1"/>
        <end position="13"/>
    </location>
</feature>
<organism evidence="2 3">
    <name type="scientific">Molorchus minor</name>
    <dbReference type="NCBI Taxonomy" id="1323400"/>
    <lineage>
        <taxon>Eukaryota</taxon>
        <taxon>Metazoa</taxon>
        <taxon>Ecdysozoa</taxon>
        <taxon>Arthropoda</taxon>
        <taxon>Hexapoda</taxon>
        <taxon>Insecta</taxon>
        <taxon>Pterygota</taxon>
        <taxon>Neoptera</taxon>
        <taxon>Endopterygota</taxon>
        <taxon>Coleoptera</taxon>
        <taxon>Polyphaga</taxon>
        <taxon>Cucujiformia</taxon>
        <taxon>Chrysomeloidea</taxon>
        <taxon>Cerambycidae</taxon>
        <taxon>Lamiinae</taxon>
        <taxon>Monochamini</taxon>
        <taxon>Molorchus</taxon>
    </lineage>
</organism>
<dbReference type="Proteomes" id="UP001162164">
    <property type="component" value="Unassembled WGS sequence"/>
</dbReference>
<comment type="caution">
    <text evidence="2">The sequence shown here is derived from an EMBL/GenBank/DDBJ whole genome shotgun (WGS) entry which is preliminary data.</text>
</comment>
<name>A0ABQ9IY99_9CUCU</name>
<evidence type="ECO:0000256" key="1">
    <source>
        <dbReference type="SAM" id="MobiDB-lite"/>
    </source>
</evidence>
<feature type="region of interest" description="Disordered" evidence="1">
    <location>
        <begin position="35"/>
        <end position="62"/>
    </location>
</feature>
<protein>
    <submittedName>
        <fullName evidence="2">Uncharacterized protein</fullName>
    </submittedName>
</protein>
<proteinExistence type="predicted"/>
<reference evidence="2" key="1">
    <citation type="journal article" date="2023" name="Insect Mol. Biol.">
        <title>Genome sequencing provides insights into the evolution of gene families encoding plant cell wall-degrading enzymes in longhorned beetles.</title>
        <authorList>
            <person name="Shin N.R."/>
            <person name="Okamura Y."/>
            <person name="Kirsch R."/>
            <person name="Pauchet Y."/>
        </authorList>
    </citation>
    <scope>NUCLEOTIDE SEQUENCE</scope>
    <source>
        <strain evidence="2">MMC_N1</strain>
    </source>
</reference>
<keyword evidence="3" id="KW-1185">Reference proteome</keyword>
<evidence type="ECO:0000313" key="3">
    <source>
        <dbReference type="Proteomes" id="UP001162164"/>
    </source>
</evidence>